<feature type="transmembrane region" description="Helical" evidence="2">
    <location>
        <begin position="37"/>
        <end position="62"/>
    </location>
</feature>
<keyword evidence="2" id="KW-0812">Transmembrane</keyword>
<dbReference type="Proteomes" id="UP000240505">
    <property type="component" value="Chromosome"/>
</dbReference>
<evidence type="ECO:0000256" key="1">
    <source>
        <dbReference type="SAM" id="MobiDB-lite"/>
    </source>
</evidence>
<dbReference type="EMBL" id="CP028324">
    <property type="protein sequence ID" value="AVR97373.1"/>
    <property type="molecule type" value="Genomic_DNA"/>
</dbReference>
<sequence length="165" mass="16459">MREADMWRKSGLQGGSAEGGRATRPGPGPRGGRCRGLALAGVAAGLAGMTALLAPCLAAAGLGIVGAVGAACLAAMFAVVLLIVSLSVLAACIGLLWQARMGGVARATPAISPSAGRAAGRCAARFAALFPALFAALFTGILSVSARYWPFGRAPPDRARRAVTD</sequence>
<feature type="transmembrane region" description="Helical" evidence="2">
    <location>
        <begin position="126"/>
        <end position="149"/>
    </location>
</feature>
<protein>
    <submittedName>
        <fullName evidence="3">Uncharacterized protein</fullName>
    </submittedName>
</protein>
<evidence type="ECO:0000313" key="4">
    <source>
        <dbReference type="Proteomes" id="UP000240505"/>
    </source>
</evidence>
<evidence type="ECO:0000256" key="2">
    <source>
        <dbReference type="SAM" id="Phobius"/>
    </source>
</evidence>
<keyword evidence="2" id="KW-1133">Transmembrane helix</keyword>
<feature type="region of interest" description="Disordered" evidence="1">
    <location>
        <begin position="1"/>
        <end position="31"/>
    </location>
</feature>
<organism evidence="3 4">
    <name type="scientific">Pseudoduganella armeniaca</name>
    <dbReference type="NCBI Taxonomy" id="2072590"/>
    <lineage>
        <taxon>Bacteria</taxon>
        <taxon>Pseudomonadati</taxon>
        <taxon>Pseudomonadota</taxon>
        <taxon>Betaproteobacteria</taxon>
        <taxon>Burkholderiales</taxon>
        <taxon>Oxalobacteraceae</taxon>
        <taxon>Telluria group</taxon>
        <taxon>Pseudoduganella</taxon>
    </lineage>
</organism>
<proteinExistence type="predicted"/>
<name>A0A2R4CCK7_9BURK</name>
<feature type="transmembrane region" description="Helical" evidence="2">
    <location>
        <begin position="68"/>
        <end position="97"/>
    </location>
</feature>
<reference evidence="3 4" key="1">
    <citation type="submission" date="2018-03" db="EMBL/GenBank/DDBJ databases">
        <title>Massilia armeniaca sp. nov., isolated from desert soil.</title>
        <authorList>
            <person name="Huang H."/>
            <person name="Ren M."/>
        </authorList>
    </citation>
    <scope>NUCLEOTIDE SEQUENCE [LARGE SCALE GENOMIC DNA]</scope>
    <source>
        <strain evidence="3 4">ZMN-3</strain>
    </source>
</reference>
<dbReference type="KEGG" id="masz:C9I28_18295"/>
<keyword evidence="2" id="KW-0472">Membrane</keyword>
<dbReference type="AlphaFoldDB" id="A0A2R4CCK7"/>
<keyword evidence="4" id="KW-1185">Reference proteome</keyword>
<accession>A0A2R4CCK7</accession>
<evidence type="ECO:0000313" key="3">
    <source>
        <dbReference type="EMBL" id="AVR97373.1"/>
    </source>
</evidence>
<gene>
    <name evidence="3" type="ORF">C9I28_18295</name>
</gene>